<keyword evidence="5" id="KW-1185">Reference proteome</keyword>
<dbReference type="Proteomes" id="UP001465331">
    <property type="component" value="Unassembled WGS sequence"/>
</dbReference>
<gene>
    <name evidence="4" type="ORF">ABSH63_07860</name>
</gene>
<keyword evidence="1 4" id="KW-0808">Transferase</keyword>
<evidence type="ECO:0000313" key="5">
    <source>
        <dbReference type="Proteomes" id="UP001465331"/>
    </source>
</evidence>
<organism evidence="4 5">
    <name type="scientific">Sinimarinibacterium thermocellulolyticum</name>
    <dbReference type="NCBI Taxonomy" id="3170016"/>
    <lineage>
        <taxon>Bacteria</taxon>
        <taxon>Pseudomonadati</taxon>
        <taxon>Pseudomonadota</taxon>
        <taxon>Gammaproteobacteria</taxon>
        <taxon>Nevskiales</taxon>
        <taxon>Nevskiaceae</taxon>
        <taxon>Sinimarinibacterium</taxon>
    </lineage>
</organism>
<dbReference type="InterPro" id="IPR050680">
    <property type="entry name" value="YpeA/RimI_acetyltransf"/>
</dbReference>
<dbReference type="CDD" id="cd04301">
    <property type="entry name" value="NAT_SF"/>
    <property type="match status" value="1"/>
</dbReference>
<dbReference type="GO" id="GO:0016746">
    <property type="term" value="F:acyltransferase activity"/>
    <property type="evidence" value="ECO:0007669"/>
    <property type="project" value="UniProtKB-KW"/>
</dbReference>
<evidence type="ECO:0000259" key="3">
    <source>
        <dbReference type="PROSITE" id="PS51186"/>
    </source>
</evidence>
<evidence type="ECO:0000256" key="1">
    <source>
        <dbReference type="ARBA" id="ARBA00022679"/>
    </source>
</evidence>
<evidence type="ECO:0000256" key="2">
    <source>
        <dbReference type="ARBA" id="ARBA00023315"/>
    </source>
</evidence>
<dbReference type="PROSITE" id="PS51186">
    <property type="entry name" value="GNAT"/>
    <property type="match status" value="1"/>
</dbReference>
<dbReference type="EC" id="2.3.1.-" evidence="4"/>
<dbReference type="Gene3D" id="3.40.630.30">
    <property type="match status" value="1"/>
</dbReference>
<accession>A0ABV2A9I4</accession>
<dbReference type="InterPro" id="IPR000182">
    <property type="entry name" value="GNAT_dom"/>
</dbReference>
<dbReference type="InterPro" id="IPR016181">
    <property type="entry name" value="Acyl_CoA_acyltransferase"/>
</dbReference>
<dbReference type="RefSeq" id="WP_352888804.1">
    <property type="nucleotide sequence ID" value="NZ_JBEPIJ010000007.1"/>
</dbReference>
<sequence length="160" mass="17665">MNRALRTARVRRARAEDAAGILALEQHFPGDRMSARSVRHLLRAASACVRVACLDGAVVGAVILLLRRNSRWARIYSVAVDPRWRGLGIGRRLVLAAEADARRLGRDGVTLEVREDNAAARALYENLGYRIDAVLPGYYEDGAPGIRLRKPFAPPLRSGR</sequence>
<reference evidence="4 5" key="1">
    <citation type="submission" date="2024-06" db="EMBL/GenBank/DDBJ databases">
        <authorList>
            <person name="Li Z."/>
            <person name="Jiang Y."/>
        </authorList>
    </citation>
    <scope>NUCLEOTIDE SEQUENCE [LARGE SCALE GENOMIC DNA]</scope>
    <source>
        <strain evidence="4 5">HSW-8</strain>
    </source>
</reference>
<evidence type="ECO:0000313" key="4">
    <source>
        <dbReference type="EMBL" id="MES0873913.1"/>
    </source>
</evidence>
<dbReference type="EMBL" id="JBEPIJ010000007">
    <property type="protein sequence ID" value="MES0873913.1"/>
    <property type="molecule type" value="Genomic_DNA"/>
</dbReference>
<dbReference type="PANTHER" id="PTHR43420">
    <property type="entry name" value="ACETYLTRANSFERASE"/>
    <property type="match status" value="1"/>
</dbReference>
<comment type="caution">
    <text evidence="4">The sequence shown here is derived from an EMBL/GenBank/DDBJ whole genome shotgun (WGS) entry which is preliminary data.</text>
</comment>
<proteinExistence type="predicted"/>
<feature type="domain" description="N-acetyltransferase" evidence="3">
    <location>
        <begin position="8"/>
        <end position="153"/>
    </location>
</feature>
<dbReference type="Pfam" id="PF00583">
    <property type="entry name" value="Acetyltransf_1"/>
    <property type="match status" value="1"/>
</dbReference>
<dbReference type="SUPFAM" id="SSF55729">
    <property type="entry name" value="Acyl-CoA N-acyltransferases (Nat)"/>
    <property type="match status" value="1"/>
</dbReference>
<name>A0ABV2A9I4_9GAMM</name>
<protein>
    <submittedName>
        <fullName evidence="4">N-acetyltransferase</fullName>
        <ecNumber evidence="4">2.3.1.-</ecNumber>
    </submittedName>
</protein>
<keyword evidence="2 4" id="KW-0012">Acyltransferase</keyword>